<evidence type="ECO:0000259" key="4">
    <source>
        <dbReference type="Pfam" id="PF04715"/>
    </source>
</evidence>
<dbReference type="PANTHER" id="PTHR11236:SF18">
    <property type="entry name" value="AMINODEOXYCHORISMATE SYNTHASE"/>
    <property type="match status" value="1"/>
</dbReference>
<proteinExistence type="predicted"/>
<evidence type="ECO:0000259" key="3">
    <source>
        <dbReference type="Pfam" id="PF00425"/>
    </source>
</evidence>
<dbReference type="Gene3D" id="3.60.120.10">
    <property type="entry name" value="Anthranilate synthase"/>
    <property type="match status" value="1"/>
</dbReference>
<comment type="caution">
    <text evidence="5">The sequence shown here is derived from an EMBL/GenBank/DDBJ whole genome shotgun (WGS) entry which is preliminary data.</text>
</comment>
<dbReference type="EC" id="2.6.1.85" evidence="1"/>
<feature type="domain" description="Anthranilate synthase component I N-terminal" evidence="4">
    <location>
        <begin position="62"/>
        <end position="136"/>
    </location>
</feature>
<dbReference type="InterPro" id="IPR015890">
    <property type="entry name" value="Chorismate_C"/>
</dbReference>
<dbReference type="InterPro" id="IPR005801">
    <property type="entry name" value="ADC_synthase"/>
</dbReference>
<protein>
    <recommendedName>
        <fullName evidence="1">aminodeoxychorismate synthase</fullName>
        <ecNumber evidence="1">2.6.1.85</ecNumber>
    </recommendedName>
</protein>
<dbReference type="InterPro" id="IPR006805">
    <property type="entry name" value="Anth_synth_I_N"/>
</dbReference>
<dbReference type="RefSeq" id="WP_134107660.1">
    <property type="nucleotide sequence ID" value="NZ_SODP01000003.1"/>
</dbReference>
<dbReference type="OrthoDB" id="3518032at2"/>
<reference evidence="5 6" key="1">
    <citation type="submission" date="2019-03" db="EMBL/GenBank/DDBJ databases">
        <title>Genomic Encyclopedia of Type Strains, Phase III (KMG-III): the genomes of soil and plant-associated and newly described type strains.</title>
        <authorList>
            <person name="Whitman W."/>
        </authorList>
    </citation>
    <scope>NUCLEOTIDE SEQUENCE [LARGE SCALE GENOMIC DNA]</scope>
    <source>
        <strain evidence="5 6">VKM Ac-2573</strain>
    </source>
</reference>
<dbReference type="InterPro" id="IPR005802">
    <property type="entry name" value="ADC_synth_comp_1"/>
</dbReference>
<dbReference type="Proteomes" id="UP000295146">
    <property type="component" value="Unassembled WGS sequence"/>
</dbReference>
<sequence>MSALRWSVRTLDRALDGETVYRELLAAEPVAFWLDGSLTDRAPRRVSVLGTSLGAEVIVRDVADGDVFAELNELLAAQSAEPPPELAGLFCGGYVGYFGYELKALTGGRAAHESPTPDALWIWANRFVVIDHDHDLTHLVAVDEPGAGEDWLDRAEEAAADWWMGSLDPPAIATLDLEAHLEQDRATYLAGIARCLEELEAGQTYEVNLTNRVRLPAVQDPFEFFRWQRTANPAPYAAFLRYGDLAVASSSPERFLTVDADGWAECRPIKGTAPRDLDPAQDQLAAKALAEDDKTRAENLMIVDLIRNDLGRVSVPGTVTVPQLMQVESYRTMHQLVTTVRGRLRAGLTAVDAVRACFPPGSMTGAPKIRTMEIIDELEWSARGVYSGALGYLSLDGRADLSVVIRTAVLTPDQTVVGAGGAIVLDSDPVAEYEEMVLKATAAVGRAGRGYGSFRGEGWGR</sequence>
<dbReference type="PRINTS" id="PR00095">
    <property type="entry name" value="ANTSNTHASEI"/>
</dbReference>
<gene>
    <name evidence="5" type="ORF">EV653_6045</name>
</gene>
<dbReference type="Pfam" id="PF00425">
    <property type="entry name" value="Chorismate_bind"/>
    <property type="match status" value="1"/>
</dbReference>
<dbReference type="Pfam" id="PF04715">
    <property type="entry name" value="Anth_synt_I_N"/>
    <property type="match status" value="1"/>
</dbReference>
<dbReference type="InterPro" id="IPR019999">
    <property type="entry name" value="Anth_synth_I-like"/>
</dbReference>
<accession>A0A4R8BW62</accession>
<name>A0A4R8BW62_9ACTN</name>
<dbReference type="AlphaFoldDB" id="A0A4R8BW62"/>
<dbReference type="GO" id="GO:0009396">
    <property type="term" value="P:folic acid-containing compound biosynthetic process"/>
    <property type="evidence" value="ECO:0007669"/>
    <property type="project" value="InterPro"/>
</dbReference>
<dbReference type="NCBIfam" id="TIGR00553">
    <property type="entry name" value="pabB"/>
    <property type="match status" value="1"/>
</dbReference>
<evidence type="ECO:0000313" key="5">
    <source>
        <dbReference type="EMBL" id="TDW66030.1"/>
    </source>
</evidence>
<evidence type="ECO:0000256" key="2">
    <source>
        <dbReference type="ARBA" id="ARBA00022679"/>
    </source>
</evidence>
<dbReference type="GO" id="GO:0008153">
    <property type="term" value="P:4-aminobenzoate biosynthetic process"/>
    <property type="evidence" value="ECO:0007669"/>
    <property type="project" value="TreeGrafter"/>
</dbReference>
<keyword evidence="2" id="KW-0808">Transferase</keyword>
<evidence type="ECO:0000256" key="1">
    <source>
        <dbReference type="ARBA" id="ARBA00013139"/>
    </source>
</evidence>
<dbReference type="GO" id="GO:0000162">
    <property type="term" value="P:L-tryptophan biosynthetic process"/>
    <property type="evidence" value="ECO:0007669"/>
    <property type="project" value="TreeGrafter"/>
</dbReference>
<dbReference type="PANTHER" id="PTHR11236">
    <property type="entry name" value="AMINOBENZOATE/ANTHRANILATE SYNTHASE"/>
    <property type="match status" value="1"/>
</dbReference>
<keyword evidence="6" id="KW-1185">Reference proteome</keyword>
<dbReference type="GO" id="GO:0005737">
    <property type="term" value="C:cytoplasm"/>
    <property type="evidence" value="ECO:0007669"/>
    <property type="project" value="TreeGrafter"/>
</dbReference>
<dbReference type="GO" id="GO:0046820">
    <property type="term" value="F:4-amino-4-deoxychorismate synthase activity"/>
    <property type="evidence" value="ECO:0007669"/>
    <property type="project" value="UniProtKB-EC"/>
</dbReference>
<dbReference type="SUPFAM" id="SSF56322">
    <property type="entry name" value="ADC synthase"/>
    <property type="match status" value="1"/>
</dbReference>
<evidence type="ECO:0000313" key="6">
    <source>
        <dbReference type="Proteomes" id="UP000295146"/>
    </source>
</evidence>
<organism evidence="5 6">
    <name type="scientific">Kribbella pratensis</name>
    <dbReference type="NCBI Taxonomy" id="2512112"/>
    <lineage>
        <taxon>Bacteria</taxon>
        <taxon>Bacillati</taxon>
        <taxon>Actinomycetota</taxon>
        <taxon>Actinomycetes</taxon>
        <taxon>Propionibacteriales</taxon>
        <taxon>Kribbellaceae</taxon>
        <taxon>Kribbella</taxon>
    </lineage>
</organism>
<feature type="domain" description="Chorismate-utilising enzyme C-terminal" evidence="3">
    <location>
        <begin position="185"/>
        <end position="439"/>
    </location>
</feature>
<dbReference type="EMBL" id="SODP01000003">
    <property type="protein sequence ID" value="TDW66030.1"/>
    <property type="molecule type" value="Genomic_DNA"/>
</dbReference>